<feature type="domain" description="NfeD integral membrane" evidence="7">
    <location>
        <begin position="46"/>
        <end position="170"/>
    </location>
</feature>
<feature type="transmembrane region" description="Helical" evidence="5">
    <location>
        <begin position="41"/>
        <end position="61"/>
    </location>
</feature>
<gene>
    <name evidence="8" type="ORF">S01H4_42787</name>
</gene>
<evidence type="ECO:0000256" key="4">
    <source>
        <dbReference type="ARBA" id="ARBA00023136"/>
    </source>
</evidence>
<keyword evidence="3 5" id="KW-1133">Transmembrane helix</keyword>
<evidence type="ECO:0000259" key="7">
    <source>
        <dbReference type="Pfam" id="PF24961"/>
    </source>
</evidence>
<sequence length="271" mass="28918">MEWGYSDGEAASLDQLLQLEELAAGEVVHFAPRWVDTVVEILTRSWVAALLITVGVLGLIAEMIIPGFGVPGILGLASLGAFLWSHTLVGLAGWESIIFLLGGLVAIFLEVFVFTAVDFGMAGLVGLVAIGLGFYTSMVGPFTQPGETLQAVLVVSGALVVALIGVILLLVKLPRSRLRLGGVILSSSITGRAFDRRQAEGPVSPWVGRRGVAATDLHPVGAGEFADERVDVICEEGFLPQGTTIVVIKDEGYRKVVRKEKEVQDHRFKCP</sequence>
<dbReference type="EMBL" id="BART01023532">
    <property type="protein sequence ID" value="GAG93657.1"/>
    <property type="molecule type" value="Genomic_DNA"/>
</dbReference>
<dbReference type="AlphaFoldDB" id="X1CKW8"/>
<keyword evidence="4 5" id="KW-0472">Membrane</keyword>
<evidence type="ECO:0000256" key="1">
    <source>
        <dbReference type="ARBA" id="ARBA00004141"/>
    </source>
</evidence>
<comment type="subcellular location">
    <subcellularLocation>
        <location evidence="1">Membrane</location>
        <topology evidence="1">Multi-pass membrane protein</topology>
    </subcellularLocation>
</comment>
<evidence type="ECO:0000259" key="6">
    <source>
        <dbReference type="Pfam" id="PF01957"/>
    </source>
</evidence>
<name>X1CKW8_9ZZZZ</name>
<dbReference type="Pfam" id="PF01957">
    <property type="entry name" value="NfeD"/>
    <property type="match status" value="1"/>
</dbReference>
<dbReference type="PANTHER" id="PTHR33507:SF3">
    <property type="entry name" value="INNER MEMBRANE PROTEIN YBBJ"/>
    <property type="match status" value="1"/>
</dbReference>
<organism evidence="8">
    <name type="scientific">marine sediment metagenome</name>
    <dbReference type="NCBI Taxonomy" id="412755"/>
    <lineage>
        <taxon>unclassified sequences</taxon>
        <taxon>metagenomes</taxon>
        <taxon>ecological metagenomes</taxon>
    </lineage>
</organism>
<evidence type="ECO:0008006" key="9">
    <source>
        <dbReference type="Google" id="ProtNLM"/>
    </source>
</evidence>
<dbReference type="Pfam" id="PF24961">
    <property type="entry name" value="NfeD_membrane"/>
    <property type="match status" value="1"/>
</dbReference>
<evidence type="ECO:0000256" key="2">
    <source>
        <dbReference type="ARBA" id="ARBA00022692"/>
    </source>
</evidence>
<feature type="non-terminal residue" evidence="8">
    <location>
        <position position="271"/>
    </location>
</feature>
<dbReference type="GO" id="GO:0005886">
    <property type="term" value="C:plasma membrane"/>
    <property type="evidence" value="ECO:0007669"/>
    <property type="project" value="TreeGrafter"/>
</dbReference>
<dbReference type="InterPro" id="IPR002810">
    <property type="entry name" value="NfeD-like_C"/>
</dbReference>
<dbReference type="PANTHER" id="PTHR33507">
    <property type="entry name" value="INNER MEMBRANE PROTEIN YBBJ"/>
    <property type="match status" value="1"/>
</dbReference>
<reference evidence="8" key="1">
    <citation type="journal article" date="2014" name="Front. Microbiol.">
        <title>High frequency of phylogenetically diverse reductive dehalogenase-homologous genes in deep subseafloor sedimentary metagenomes.</title>
        <authorList>
            <person name="Kawai M."/>
            <person name="Futagami T."/>
            <person name="Toyoda A."/>
            <person name="Takaki Y."/>
            <person name="Nishi S."/>
            <person name="Hori S."/>
            <person name="Arai W."/>
            <person name="Tsubouchi T."/>
            <person name="Morono Y."/>
            <person name="Uchiyama I."/>
            <person name="Ito T."/>
            <person name="Fujiyama A."/>
            <person name="Inagaki F."/>
            <person name="Takami H."/>
        </authorList>
    </citation>
    <scope>NUCLEOTIDE SEQUENCE</scope>
    <source>
        <strain evidence="8">Expedition CK06-06</strain>
    </source>
</reference>
<dbReference type="Gene3D" id="2.40.50.140">
    <property type="entry name" value="Nucleic acid-binding proteins"/>
    <property type="match status" value="1"/>
</dbReference>
<feature type="transmembrane region" description="Helical" evidence="5">
    <location>
        <begin position="149"/>
        <end position="171"/>
    </location>
</feature>
<dbReference type="InterPro" id="IPR056739">
    <property type="entry name" value="NfeD_membrane"/>
</dbReference>
<evidence type="ECO:0000313" key="8">
    <source>
        <dbReference type="EMBL" id="GAG93657.1"/>
    </source>
</evidence>
<evidence type="ECO:0000256" key="3">
    <source>
        <dbReference type="ARBA" id="ARBA00022989"/>
    </source>
</evidence>
<dbReference type="InterPro" id="IPR012340">
    <property type="entry name" value="NA-bd_OB-fold"/>
</dbReference>
<keyword evidence="2 5" id="KW-0812">Transmembrane</keyword>
<evidence type="ECO:0000256" key="5">
    <source>
        <dbReference type="SAM" id="Phobius"/>
    </source>
</evidence>
<comment type="caution">
    <text evidence="8">The sequence shown here is derived from an EMBL/GenBank/DDBJ whole genome shotgun (WGS) entry which is preliminary data.</text>
</comment>
<feature type="domain" description="NfeD-like C-terminal" evidence="6">
    <location>
        <begin position="207"/>
        <end position="259"/>
    </location>
</feature>
<protein>
    <recommendedName>
        <fullName evidence="9">NfeD-like C-terminal domain-containing protein</fullName>
    </recommendedName>
</protein>
<proteinExistence type="predicted"/>
<dbReference type="InterPro" id="IPR052165">
    <property type="entry name" value="Membrane_assoc_protease"/>
</dbReference>
<accession>X1CKW8</accession>